<comment type="caution">
    <text evidence="2">The sequence shown here is derived from an EMBL/GenBank/DDBJ whole genome shotgun (WGS) entry which is preliminary data.</text>
</comment>
<evidence type="ECO:0000313" key="3">
    <source>
        <dbReference type="Proteomes" id="UP000027456"/>
    </source>
</evidence>
<accession>A0A074S7Z7</accession>
<gene>
    <name evidence="2" type="ORF">V565_027380</name>
</gene>
<dbReference type="AlphaFoldDB" id="A0A074S7Z7"/>
<sequence>MRCLNGLKKQSRRWMAKSSLCYLGCVYTDSRWITAKASAAASKRGDARRLQLLQTRRERAERELEEVEAETRKMASLHSLALE</sequence>
<proteinExistence type="predicted"/>
<feature type="region of interest" description="Disordered" evidence="1">
    <location>
        <begin position="64"/>
        <end position="83"/>
    </location>
</feature>
<name>A0A074S7Z7_9AGAM</name>
<organism evidence="2 3">
    <name type="scientific">Rhizoctonia solani 123E</name>
    <dbReference type="NCBI Taxonomy" id="1423351"/>
    <lineage>
        <taxon>Eukaryota</taxon>
        <taxon>Fungi</taxon>
        <taxon>Dikarya</taxon>
        <taxon>Basidiomycota</taxon>
        <taxon>Agaricomycotina</taxon>
        <taxon>Agaricomycetes</taxon>
        <taxon>Cantharellales</taxon>
        <taxon>Ceratobasidiaceae</taxon>
        <taxon>Rhizoctonia</taxon>
    </lineage>
</organism>
<evidence type="ECO:0000256" key="1">
    <source>
        <dbReference type="SAM" id="MobiDB-lite"/>
    </source>
</evidence>
<dbReference type="HOGENOM" id="CLU_2543861_0_0_1"/>
<reference evidence="2 3" key="1">
    <citation type="submission" date="2013-12" db="EMBL/GenBank/DDBJ databases">
        <authorList>
            <person name="Cubeta M."/>
            <person name="Pakala S."/>
            <person name="Fedorova N."/>
            <person name="Thomas E."/>
            <person name="Dean R."/>
            <person name="Jabaji S."/>
            <person name="Neate S."/>
            <person name="Toda T."/>
            <person name="Tavantzis S."/>
            <person name="Vilgalys R."/>
            <person name="Bharathan N."/>
            <person name="Pakala S."/>
            <person name="Losada L.S."/>
            <person name="Zafar N."/>
            <person name="Nierman W."/>
        </authorList>
    </citation>
    <scope>NUCLEOTIDE SEQUENCE [LARGE SCALE GENOMIC DNA]</scope>
    <source>
        <strain evidence="2 3">123E</strain>
    </source>
</reference>
<dbReference type="Proteomes" id="UP000027456">
    <property type="component" value="Unassembled WGS sequence"/>
</dbReference>
<dbReference type="EMBL" id="AZST01000051">
    <property type="protein sequence ID" value="KEP53715.1"/>
    <property type="molecule type" value="Genomic_DNA"/>
</dbReference>
<keyword evidence="3" id="KW-1185">Reference proteome</keyword>
<protein>
    <submittedName>
        <fullName evidence="2">Uncharacterized protein</fullName>
    </submittedName>
</protein>
<evidence type="ECO:0000313" key="2">
    <source>
        <dbReference type="EMBL" id="KEP53715.1"/>
    </source>
</evidence>